<evidence type="ECO:0000313" key="1">
    <source>
        <dbReference type="EMBL" id="ADD43867.1"/>
    </source>
</evidence>
<protein>
    <recommendedName>
        <fullName evidence="3">Phosphoadenosine phosphosulfate reductase</fullName>
    </recommendedName>
</protein>
<dbReference type="KEGG" id="sna:Snas_4218"/>
<gene>
    <name evidence="1" type="ordered locus">Snas_4218</name>
</gene>
<reference evidence="1 2" key="1">
    <citation type="journal article" date="2009" name="Stand. Genomic Sci.">
        <title>Complete genome sequence of Stackebrandtia nassauensis type strain (LLR-40K-21).</title>
        <authorList>
            <person name="Munk C."/>
            <person name="Lapidus A."/>
            <person name="Copeland A."/>
            <person name="Jando M."/>
            <person name="Mayilraj S."/>
            <person name="Glavina Del Rio T."/>
            <person name="Nolan M."/>
            <person name="Chen F."/>
            <person name="Lucas S."/>
            <person name="Tice H."/>
            <person name="Cheng J.F."/>
            <person name="Han C."/>
            <person name="Detter J.C."/>
            <person name="Bruce D."/>
            <person name="Goodwin L."/>
            <person name="Chain P."/>
            <person name="Pitluck S."/>
            <person name="Goker M."/>
            <person name="Ovchinikova G."/>
            <person name="Pati A."/>
            <person name="Ivanova N."/>
            <person name="Mavromatis K."/>
            <person name="Chen A."/>
            <person name="Palaniappan K."/>
            <person name="Land M."/>
            <person name="Hauser L."/>
            <person name="Chang Y.J."/>
            <person name="Jeffries C.D."/>
            <person name="Bristow J."/>
            <person name="Eisen J.A."/>
            <person name="Markowitz V."/>
            <person name="Hugenholtz P."/>
            <person name="Kyrpides N.C."/>
            <person name="Klenk H.P."/>
        </authorList>
    </citation>
    <scope>NUCLEOTIDE SEQUENCE [LARGE SCALE GENOMIC DNA]</scope>
    <source>
        <strain evidence="2">DSM 44728 / CIP 108903 / NRRL B-16338 / NBRC 102104 / LLR-40K-21</strain>
    </source>
</reference>
<evidence type="ECO:0008006" key="3">
    <source>
        <dbReference type="Google" id="ProtNLM"/>
    </source>
</evidence>
<keyword evidence="2" id="KW-1185">Reference proteome</keyword>
<dbReference type="STRING" id="446470.Snas_4218"/>
<dbReference type="Gene3D" id="3.40.50.620">
    <property type="entry name" value="HUPs"/>
    <property type="match status" value="1"/>
</dbReference>
<accession>D3Q2D4</accession>
<sequence length="273" mass="30141">MSPLRVIAYGGGVQSTALLVLAASRRIDFVTFLFSNVGNDSEHPATLDYVTRVAKPFAERHGLALVELERVRRDGTTETLYRRLTREGSRSLPIPVRMSNGAPGTRSCTADFKIKVLGRWLKANGATKDNPATVGIGISLDEMHRVNRRRALAYENPVYPLLEHSPPLRRADCLRIIAEAGLPVPGKSACYFCPFHTRDAWATMARDEPDLFARACHLETILNHRRATLGRDPVYLTRYARPLGEAITPAQDTLAGLADLDDDATCDNGACWT</sequence>
<organism evidence="1 2">
    <name type="scientific">Stackebrandtia nassauensis (strain DSM 44728 / CIP 108903 / NRRL B-16338 / NBRC 102104 / LLR-40K-21)</name>
    <dbReference type="NCBI Taxonomy" id="446470"/>
    <lineage>
        <taxon>Bacteria</taxon>
        <taxon>Bacillati</taxon>
        <taxon>Actinomycetota</taxon>
        <taxon>Actinomycetes</taxon>
        <taxon>Glycomycetales</taxon>
        <taxon>Glycomycetaceae</taxon>
        <taxon>Stackebrandtia</taxon>
    </lineage>
</organism>
<name>D3Q2D4_STANL</name>
<dbReference type="SUPFAM" id="SSF52402">
    <property type="entry name" value="Adenine nucleotide alpha hydrolases-like"/>
    <property type="match status" value="1"/>
</dbReference>
<dbReference type="AlphaFoldDB" id="D3Q2D4"/>
<dbReference type="HOGENOM" id="CLU_070815_0_1_11"/>
<evidence type="ECO:0000313" key="2">
    <source>
        <dbReference type="Proteomes" id="UP000000844"/>
    </source>
</evidence>
<dbReference type="EMBL" id="CP001778">
    <property type="protein sequence ID" value="ADD43867.1"/>
    <property type="molecule type" value="Genomic_DNA"/>
</dbReference>
<dbReference type="RefSeq" id="WP_013019438.1">
    <property type="nucleotide sequence ID" value="NC_013947.1"/>
</dbReference>
<dbReference type="Proteomes" id="UP000000844">
    <property type="component" value="Chromosome"/>
</dbReference>
<dbReference type="OrthoDB" id="9774475at2"/>
<dbReference type="InterPro" id="IPR014729">
    <property type="entry name" value="Rossmann-like_a/b/a_fold"/>
</dbReference>
<dbReference type="eggNOG" id="COG0175">
    <property type="taxonomic scope" value="Bacteria"/>
</dbReference>
<proteinExistence type="predicted"/>